<protein>
    <submittedName>
        <fullName evidence="1">Uncharacterized protein DUF1289</fullName>
    </submittedName>
</protein>
<dbReference type="Pfam" id="PF06945">
    <property type="entry name" value="DUF1289"/>
    <property type="match status" value="1"/>
</dbReference>
<dbReference type="PANTHER" id="PTHR35175">
    <property type="entry name" value="DUF1289 DOMAIN-CONTAINING PROTEIN"/>
    <property type="match status" value="1"/>
</dbReference>
<evidence type="ECO:0000313" key="2">
    <source>
        <dbReference type="Proteomes" id="UP000252792"/>
    </source>
</evidence>
<keyword evidence="2" id="KW-1185">Reference proteome</keyword>
<sequence length="67" mass="7841">MSENHEKDQVISSPCIRHCSLDDDDVCVGCYRTINEIMEWQKSTQSKKLDILAHCLMRKKKHDAQYS</sequence>
<evidence type="ECO:0000313" key="1">
    <source>
        <dbReference type="EMBL" id="RBP85642.1"/>
    </source>
</evidence>
<dbReference type="Proteomes" id="UP000252792">
    <property type="component" value="Unassembled WGS sequence"/>
</dbReference>
<gene>
    <name evidence="1" type="ORF">DFP80_101137</name>
</gene>
<proteinExistence type="predicted"/>
<reference evidence="1 2" key="1">
    <citation type="submission" date="2018-06" db="EMBL/GenBank/DDBJ databases">
        <title>Genomic Encyclopedia of Type Strains, Phase III (KMG-III): the genomes of soil and plant-associated and newly described type strains.</title>
        <authorList>
            <person name="Whitman W."/>
        </authorList>
    </citation>
    <scope>NUCLEOTIDE SEQUENCE [LARGE SCALE GENOMIC DNA]</scope>
    <source>
        <strain evidence="1 2">CECT 7377</strain>
    </source>
</reference>
<accession>A0A366JF86</accession>
<dbReference type="PANTHER" id="PTHR35175:SF2">
    <property type="entry name" value="DUF1289 DOMAIN-CONTAINING PROTEIN"/>
    <property type="match status" value="1"/>
</dbReference>
<dbReference type="RefSeq" id="WP_113914886.1">
    <property type="nucleotide sequence ID" value="NZ_QNSE01000001.1"/>
</dbReference>
<name>A0A366JF86_9GAMM</name>
<dbReference type="AlphaFoldDB" id="A0A366JF86"/>
<dbReference type="InterPro" id="IPR010710">
    <property type="entry name" value="DUF1289"/>
</dbReference>
<organism evidence="1 2">
    <name type="scientific">Marinomonas rhizomae</name>
    <dbReference type="NCBI Taxonomy" id="491948"/>
    <lineage>
        <taxon>Bacteria</taxon>
        <taxon>Pseudomonadati</taxon>
        <taxon>Pseudomonadota</taxon>
        <taxon>Gammaproteobacteria</taxon>
        <taxon>Oceanospirillales</taxon>
        <taxon>Oceanospirillaceae</taxon>
        <taxon>Marinomonas</taxon>
    </lineage>
</organism>
<dbReference type="OrthoDB" id="8911262at2"/>
<comment type="caution">
    <text evidence="1">The sequence shown here is derived from an EMBL/GenBank/DDBJ whole genome shotgun (WGS) entry which is preliminary data.</text>
</comment>
<dbReference type="EMBL" id="QNSE01000001">
    <property type="protein sequence ID" value="RBP85642.1"/>
    <property type="molecule type" value="Genomic_DNA"/>
</dbReference>